<evidence type="ECO:0000256" key="1">
    <source>
        <dbReference type="ARBA" id="ARBA00022603"/>
    </source>
</evidence>
<dbReference type="GO" id="GO:0003676">
    <property type="term" value="F:nucleic acid binding"/>
    <property type="evidence" value="ECO:0007669"/>
    <property type="project" value="InterPro"/>
</dbReference>
<dbReference type="SUPFAM" id="SSF53335">
    <property type="entry name" value="S-adenosyl-L-methionine-dependent methyltransferases"/>
    <property type="match status" value="1"/>
</dbReference>
<evidence type="ECO:0000313" key="5">
    <source>
        <dbReference type="EMBL" id="QRQ82728.1"/>
    </source>
</evidence>
<evidence type="ECO:0000313" key="6">
    <source>
        <dbReference type="Proteomes" id="UP000653156"/>
    </source>
</evidence>
<evidence type="ECO:0000256" key="3">
    <source>
        <dbReference type="SAM" id="MobiDB-lite"/>
    </source>
</evidence>
<dbReference type="InterPro" id="IPR002052">
    <property type="entry name" value="DNA_methylase_N6_adenine_CS"/>
</dbReference>
<feature type="compositionally biased region" description="Basic residues" evidence="3">
    <location>
        <begin position="335"/>
        <end position="345"/>
    </location>
</feature>
<dbReference type="AlphaFoldDB" id="A0A892ZJX9"/>
<feature type="compositionally biased region" description="Basic and acidic residues" evidence="3">
    <location>
        <begin position="346"/>
        <end position="358"/>
    </location>
</feature>
<dbReference type="CDD" id="cd02440">
    <property type="entry name" value="AdoMet_MTases"/>
    <property type="match status" value="1"/>
</dbReference>
<gene>
    <name evidence="5" type="ORF">JQU52_04895</name>
</gene>
<dbReference type="Proteomes" id="UP000653156">
    <property type="component" value="Chromosome"/>
</dbReference>
<keyword evidence="6" id="KW-1185">Reference proteome</keyword>
<dbReference type="PROSITE" id="PS00092">
    <property type="entry name" value="N6_MTASE"/>
    <property type="match status" value="1"/>
</dbReference>
<feature type="region of interest" description="Disordered" evidence="3">
    <location>
        <begin position="335"/>
        <end position="368"/>
    </location>
</feature>
<dbReference type="GO" id="GO:0036009">
    <property type="term" value="F:protein-glutamine N-methyltransferase activity"/>
    <property type="evidence" value="ECO:0007669"/>
    <property type="project" value="TreeGrafter"/>
</dbReference>
<dbReference type="InterPro" id="IPR029063">
    <property type="entry name" value="SAM-dependent_MTases_sf"/>
</dbReference>
<dbReference type="Gene3D" id="3.40.50.150">
    <property type="entry name" value="Vaccinia Virus protein VP39"/>
    <property type="match status" value="1"/>
</dbReference>
<name>A0A892ZJX9_9NEIS</name>
<sequence length="368" mass="40042">MNPVLSWQEHGECHSAAWRSESRHQPPQRIEAVAQISAEQALSLIHQNTALLWRGDYHQGKQLLAAIKKRVRSHSKPAADFHRHRLQQSQHSRLFNLLLLEVQPGFMLANGRAPDVQAALADVYGSANETPFLLPLNALLGFIGAHEWHKQGVPVPALGGAHIHVPFGVFSPLRGEYLDLLASAPLPPHTQTAWDIGTGSGVLAAILARRGIAHIIGTDSNPRAVAAARANIRRLGYSAQVQINATDLLPAGSADLIVCNPPWLPAKPGADIETALYDPNHAMLHALLAQAPARLNPGGELWLIMSDLAEHLGLRPANALAQWFADAGLAVAAHSHTRPQHAKAQRQHDPLHHARSRETTSLWRLVPQ</sequence>
<dbReference type="PANTHER" id="PTHR18895">
    <property type="entry name" value="HEMK METHYLTRANSFERASE"/>
    <property type="match status" value="1"/>
</dbReference>
<feature type="domain" description="Methyltransferase small" evidence="4">
    <location>
        <begin position="186"/>
        <end position="307"/>
    </location>
</feature>
<protein>
    <submittedName>
        <fullName evidence="5">Class I SAM-dependent methyltransferase</fullName>
    </submittedName>
</protein>
<keyword evidence="1 5" id="KW-0489">Methyltransferase</keyword>
<reference evidence="5" key="1">
    <citation type="submission" date="2021-02" db="EMBL/GenBank/DDBJ databases">
        <title>Neisseriaceae sp. 26B isolated from the cloaca of a Common Toad-headed Turtle (Mesoclemmys nasuta).</title>
        <authorList>
            <person name="Spergser J."/>
            <person name="Busse H.-J."/>
        </authorList>
    </citation>
    <scope>NUCLEOTIDE SEQUENCE</scope>
    <source>
        <strain evidence="5">26B</strain>
    </source>
</reference>
<dbReference type="EMBL" id="CP069798">
    <property type="protein sequence ID" value="QRQ82728.1"/>
    <property type="molecule type" value="Genomic_DNA"/>
</dbReference>
<dbReference type="KEGG" id="ptes:JQU52_04895"/>
<dbReference type="Pfam" id="PF05175">
    <property type="entry name" value="MTS"/>
    <property type="match status" value="1"/>
</dbReference>
<dbReference type="GO" id="GO:0032259">
    <property type="term" value="P:methylation"/>
    <property type="evidence" value="ECO:0007669"/>
    <property type="project" value="UniProtKB-KW"/>
</dbReference>
<dbReference type="PANTHER" id="PTHR18895:SF74">
    <property type="entry name" value="MTRF1L RELEASE FACTOR GLUTAMINE METHYLTRANSFERASE"/>
    <property type="match status" value="1"/>
</dbReference>
<keyword evidence="2" id="KW-0949">S-adenosyl-L-methionine</keyword>
<dbReference type="InterPro" id="IPR007848">
    <property type="entry name" value="Small_mtfrase_dom"/>
</dbReference>
<organism evidence="5 6">
    <name type="scientific">Paralysiella testudinis</name>
    <dbReference type="NCBI Taxonomy" id="2809020"/>
    <lineage>
        <taxon>Bacteria</taxon>
        <taxon>Pseudomonadati</taxon>
        <taxon>Pseudomonadota</taxon>
        <taxon>Betaproteobacteria</taxon>
        <taxon>Neisseriales</taxon>
        <taxon>Neisseriaceae</taxon>
        <taxon>Paralysiella</taxon>
    </lineage>
</organism>
<accession>A0A892ZJX9</accession>
<evidence type="ECO:0000256" key="2">
    <source>
        <dbReference type="ARBA" id="ARBA00022691"/>
    </source>
</evidence>
<dbReference type="RefSeq" id="WP_230340015.1">
    <property type="nucleotide sequence ID" value="NZ_CP069798.1"/>
</dbReference>
<keyword evidence="1 5" id="KW-0808">Transferase</keyword>
<proteinExistence type="predicted"/>
<dbReference type="InterPro" id="IPR050320">
    <property type="entry name" value="N5-glutamine_MTase"/>
</dbReference>
<evidence type="ECO:0000259" key="4">
    <source>
        <dbReference type="Pfam" id="PF05175"/>
    </source>
</evidence>